<sequence>MINTPEITYADLHYDGYLPELPPGWPNITIPKPKGNKNKSLSVRPRGDISIRDDPVAFKRYATLAVSLLSVSVGAVSFYGLVQSCAQFTQQTGNGVQCVFAAIGEVISIVTLVYQGAVWRGQLAQRLTNNGWHIVGINKRDEWTSLMARGLSVDLNTEVRHLGTWDPSKSTQKRDSPNDVPREVFGIQAGGHDFHFTYMGRDPDGKETWKIGLGDGGPQLLDNHHTKERRQAQIKNGNFYFTSGGIDFAAQSVESASAVEWTWGSPDDAVEFGEIYNSIACYLKDGSGGATTLQTNNALSFQVYDSFAEYTISAGVMSPFSADHESAIRSLSIGGGIGCSSCGTF</sequence>
<reference evidence="1" key="1">
    <citation type="submission" date="2022-11" db="EMBL/GenBank/DDBJ databases">
        <title>Genome Sequence of Nemania bipapillata.</title>
        <authorList>
            <person name="Buettner E."/>
        </authorList>
    </citation>
    <scope>NUCLEOTIDE SEQUENCE</scope>
    <source>
        <strain evidence="1">CP14</strain>
    </source>
</reference>
<evidence type="ECO:0000313" key="1">
    <source>
        <dbReference type="EMBL" id="KAJ8106291.1"/>
    </source>
</evidence>
<name>A0ACC2HUS8_9PEZI</name>
<dbReference type="Proteomes" id="UP001153334">
    <property type="component" value="Unassembled WGS sequence"/>
</dbReference>
<keyword evidence="2" id="KW-1185">Reference proteome</keyword>
<evidence type="ECO:0000313" key="2">
    <source>
        <dbReference type="Proteomes" id="UP001153334"/>
    </source>
</evidence>
<organism evidence="1 2">
    <name type="scientific">Nemania bipapillata</name>
    <dbReference type="NCBI Taxonomy" id="110536"/>
    <lineage>
        <taxon>Eukaryota</taxon>
        <taxon>Fungi</taxon>
        <taxon>Dikarya</taxon>
        <taxon>Ascomycota</taxon>
        <taxon>Pezizomycotina</taxon>
        <taxon>Sordariomycetes</taxon>
        <taxon>Xylariomycetidae</taxon>
        <taxon>Xylariales</taxon>
        <taxon>Xylariaceae</taxon>
        <taxon>Nemania</taxon>
    </lineage>
</organism>
<dbReference type="EMBL" id="JAPESX010002889">
    <property type="protein sequence ID" value="KAJ8106291.1"/>
    <property type="molecule type" value="Genomic_DNA"/>
</dbReference>
<gene>
    <name evidence="1" type="ORF">ONZ43_g7116</name>
</gene>
<comment type="caution">
    <text evidence="1">The sequence shown here is derived from an EMBL/GenBank/DDBJ whole genome shotgun (WGS) entry which is preliminary data.</text>
</comment>
<accession>A0ACC2HUS8</accession>
<proteinExistence type="predicted"/>
<protein>
    <submittedName>
        <fullName evidence="1">Uncharacterized protein</fullName>
    </submittedName>
</protein>